<feature type="transmembrane region" description="Helical" evidence="8">
    <location>
        <begin position="26"/>
        <end position="46"/>
    </location>
</feature>
<keyword evidence="2" id="KW-0813">Transport</keyword>
<dbReference type="InterPro" id="IPR020846">
    <property type="entry name" value="MFS_dom"/>
</dbReference>
<evidence type="ECO:0000256" key="6">
    <source>
        <dbReference type="ARBA" id="ARBA00023136"/>
    </source>
</evidence>
<organism evidence="10 11">
    <name type="scientific">Pseudonocardia yuanmonensis</name>
    <dbReference type="NCBI Taxonomy" id="1095914"/>
    <lineage>
        <taxon>Bacteria</taxon>
        <taxon>Bacillati</taxon>
        <taxon>Actinomycetota</taxon>
        <taxon>Actinomycetes</taxon>
        <taxon>Pseudonocardiales</taxon>
        <taxon>Pseudonocardiaceae</taxon>
        <taxon>Pseudonocardia</taxon>
    </lineage>
</organism>
<dbReference type="Gene3D" id="1.20.1720.10">
    <property type="entry name" value="Multidrug resistance protein D"/>
    <property type="match status" value="1"/>
</dbReference>
<evidence type="ECO:0000259" key="9">
    <source>
        <dbReference type="PROSITE" id="PS50850"/>
    </source>
</evidence>
<reference evidence="11" key="1">
    <citation type="journal article" date="2019" name="Int. J. Syst. Evol. Microbiol.">
        <title>The Global Catalogue of Microorganisms (GCM) 10K type strain sequencing project: providing services to taxonomists for standard genome sequencing and annotation.</title>
        <authorList>
            <consortium name="The Broad Institute Genomics Platform"/>
            <consortium name="The Broad Institute Genome Sequencing Center for Infectious Disease"/>
            <person name="Wu L."/>
            <person name="Ma J."/>
        </authorList>
    </citation>
    <scope>NUCLEOTIDE SEQUENCE [LARGE SCALE GENOMIC DNA]</scope>
    <source>
        <strain evidence="11">JCM 18055</strain>
    </source>
</reference>
<feature type="transmembrane region" description="Helical" evidence="8">
    <location>
        <begin position="215"/>
        <end position="233"/>
    </location>
</feature>
<evidence type="ECO:0000256" key="7">
    <source>
        <dbReference type="SAM" id="MobiDB-lite"/>
    </source>
</evidence>
<dbReference type="PROSITE" id="PS50850">
    <property type="entry name" value="MFS"/>
    <property type="match status" value="1"/>
</dbReference>
<dbReference type="CDD" id="cd17321">
    <property type="entry name" value="MFS_MMR_MDR_like"/>
    <property type="match status" value="1"/>
</dbReference>
<evidence type="ECO:0000313" key="10">
    <source>
        <dbReference type="EMBL" id="GAA4709184.1"/>
    </source>
</evidence>
<dbReference type="PANTHER" id="PTHR42718:SF46">
    <property type="entry name" value="BLR6921 PROTEIN"/>
    <property type="match status" value="1"/>
</dbReference>
<keyword evidence="6 8" id="KW-0472">Membrane</keyword>
<accession>A0ABP8XLQ0</accession>
<protein>
    <submittedName>
        <fullName evidence="10">MFS transporter</fullName>
    </submittedName>
</protein>
<evidence type="ECO:0000256" key="3">
    <source>
        <dbReference type="ARBA" id="ARBA00022475"/>
    </source>
</evidence>
<feature type="transmembrane region" description="Helical" evidence="8">
    <location>
        <begin position="182"/>
        <end position="203"/>
    </location>
</feature>
<feature type="transmembrane region" description="Helical" evidence="8">
    <location>
        <begin position="319"/>
        <end position="337"/>
    </location>
</feature>
<dbReference type="PANTHER" id="PTHR42718">
    <property type="entry name" value="MAJOR FACILITATOR SUPERFAMILY MULTIDRUG TRANSPORTER MFSC"/>
    <property type="match status" value="1"/>
</dbReference>
<dbReference type="EMBL" id="BAABIC010000027">
    <property type="protein sequence ID" value="GAA4709184.1"/>
    <property type="molecule type" value="Genomic_DNA"/>
</dbReference>
<evidence type="ECO:0000256" key="5">
    <source>
        <dbReference type="ARBA" id="ARBA00022989"/>
    </source>
</evidence>
<feature type="transmembrane region" description="Helical" evidence="8">
    <location>
        <begin position="245"/>
        <end position="264"/>
    </location>
</feature>
<keyword evidence="4 8" id="KW-0812">Transmembrane</keyword>
<evidence type="ECO:0000256" key="2">
    <source>
        <dbReference type="ARBA" id="ARBA00022448"/>
    </source>
</evidence>
<feature type="transmembrane region" description="Helical" evidence="8">
    <location>
        <begin position="285"/>
        <end position="307"/>
    </location>
</feature>
<name>A0ABP8XLQ0_9PSEU</name>
<dbReference type="Pfam" id="PF07690">
    <property type="entry name" value="MFS_1"/>
    <property type="match status" value="2"/>
</dbReference>
<dbReference type="SUPFAM" id="SSF103473">
    <property type="entry name" value="MFS general substrate transporter"/>
    <property type="match status" value="1"/>
</dbReference>
<feature type="transmembrane region" description="Helical" evidence="8">
    <location>
        <begin position="349"/>
        <end position="371"/>
    </location>
</feature>
<feature type="transmembrane region" description="Helical" evidence="8">
    <location>
        <begin position="417"/>
        <end position="441"/>
    </location>
</feature>
<feature type="domain" description="Major facilitator superfamily (MFS) profile" evidence="9">
    <location>
        <begin position="28"/>
        <end position="475"/>
    </location>
</feature>
<evidence type="ECO:0000256" key="1">
    <source>
        <dbReference type="ARBA" id="ARBA00004651"/>
    </source>
</evidence>
<dbReference type="RefSeq" id="WP_345383996.1">
    <property type="nucleotide sequence ID" value="NZ_BAABIC010000027.1"/>
</dbReference>
<feature type="transmembrane region" description="Helical" evidence="8">
    <location>
        <begin position="66"/>
        <end position="82"/>
    </location>
</feature>
<feature type="transmembrane region" description="Helical" evidence="8">
    <location>
        <begin position="453"/>
        <end position="474"/>
    </location>
</feature>
<proteinExistence type="predicted"/>
<comment type="subcellular location">
    <subcellularLocation>
        <location evidence="1">Cell membrane</location>
        <topology evidence="1">Multi-pass membrane protein</topology>
    </subcellularLocation>
</comment>
<evidence type="ECO:0000313" key="11">
    <source>
        <dbReference type="Proteomes" id="UP001500325"/>
    </source>
</evidence>
<keyword evidence="11" id="KW-1185">Reference proteome</keyword>
<feature type="transmembrane region" description="Helical" evidence="8">
    <location>
        <begin position="377"/>
        <end position="396"/>
    </location>
</feature>
<dbReference type="InterPro" id="IPR011701">
    <property type="entry name" value="MFS"/>
</dbReference>
<keyword evidence="5 8" id="KW-1133">Transmembrane helix</keyword>
<dbReference type="Proteomes" id="UP001500325">
    <property type="component" value="Unassembled WGS sequence"/>
</dbReference>
<dbReference type="Gene3D" id="1.20.1250.20">
    <property type="entry name" value="MFS general substrate transporter like domains"/>
    <property type="match status" value="1"/>
</dbReference>
<feature type="region of interest" description="Disordered" evidence="7">
    <location>
        <begin position="1"/>
        <end position="21"/>
    </location>
</feature>
<evidence type="ECO:0000256" key="8">
    <source>
        <dbReference type="SAM" id="Phobius"/>
    </source>
</evidence>
<gene>
    <name evidence="10" type="ORF">GCM10023215_58390</name>
</gene>
<keyword evidence="3" id="KW-1003">Cell membrane</keyword>
<feature type="transmembrane region" description="Helical" evidence="8">
    <location>
        <begin position="94"/>
        <end position="113"/>
    </location>
</feature>
<comment type="caution">
    <text evidence="10">The sequence shown here is derived from an EMBL/GenBank/DDBJ whole genome shotgun (WGS) entry which is preliminary data.</text>
</comment>
<dbReference type="InterPro" id="IPR036259">
    <property type="entry name" value="MFS_trans_sf"/>
</dbReference>
<sequence length="498" mass="50458">MTTTPPERPAAASTAPAGTPPARSPYAVLAVTSLALALVLINGTSINVALPDLSRDFDAPAGVADWFLLAFLLANTASILVFGRISDLVGRRRIYLAGMTAFMVLSVLATIAPDAGTFIAVRALQGVSAATIVANTSALVADAFPEHRLAYGLSLNLTAASVANTAGPTIGGLLVSAAGWQAVFLVNVPFGLAALLLGLRMLPAPRPRTGPRETFDAKGAVLSAAALAALLYGVNRLSTAGPADLGVWALLTAGVLLFVTFGLLERKLEHPLVDLALIRDKGRACAYGAAFFQSFGRAGVTVLVVLQQQIVAARSAAEAGFMGMAMALAMVVATPVSGRLAAVLTARTLTAIGGTLSVVGLVGLALSPATAPLPLTMGWLLLVGAGIGLFTTPNTTAIMRGVPAARRTVANAVRSMLYNSGAALGTSVALLVVSASGIAGYDVQDAGPAVRAAFTVALLVCAAAEAVAFAFGVARGGPWRIRPPVPERPLSGIRGAAT</sequence>
<feature type="compositionally biased region" description="Low complexity" evidence="7">
    <location>
        <begin position="1"/>
        <end position="17"/>
    </location>
</feature>
<evidence type="ECO:0000256" key="4">
    <source>
        <dbReference type="ARBA" id="ARBA00022692"/>
    </source>
</evidence>